<dbReference type="NCBIfam" id="NF041464">
    <property type="entry name" value="HelD_BACSU"/>
    <property type="match status" value="1"/>
</dbReference>
<dbReference type="EMBL" id="FNED01000007">
    <property type="protein sequence ID" value="SDI77354.1"/>
    <property type="molecule type" value="Genomic_DNA"/>
</dbReference>
<dbReference type="InterPro" id="IPR014016">
    <property type="entry name" value="UvrD-like_ATP-bd"/>
</dbReference>
<dbReference type="SUPFAM" id="SSF52540">
    <property type="entry name" value="P-loop containing nucleoside triphosphate hydrolases"/>
    <property type="match status" value="1"/>
</dbReference>
<evidence type="ECO:0000256" key="5">
    <source>
        <dbReference type="PROSITE-ProRule" id="PRU00560"/>
    </source>
</evidence>
<dbReference type="GO" id="GO:0005829">
    <property type="term" value="C:cytosol"/>
    <property type="evidence" value="ECO:0007669"/>
    <property type="project" value="TreeGrafter"/>
</dbReference>
<evidence type="ECO:0000259" key="7">
    <source>
        <dbReference type="PROSITE" id="PS51198"/>
    </source>
</evidence>
<dbReference type="PROSITE" id="PS51198">
    <property type="entry name" value="UVRD_HELICASE_ATP_BIND"/>
    <property type="match status" value="1"/>
</dbReference>
<dbReference type="RefSeq" id="WP_043068980.1">
    <property type="nucleotide sequence ID" value="NZ_BJOA01000057.1"/>
</dbReference>
<dbReference type="PANTHER" id="PTHR11070:SF17">
    <property type="entry name" value="DNA HELICASE IV"/>
    <property type="match status" value="1"/>
</dbReference>
<dbReference type="Gene3D" id="1.10.10.160">
    <property type="match status" value="1"/>
</dbReference>
<dbReference type="Proteomes" id="UP000037269">
    <property type="component" value="Unassembled WGS sequence"/>
</dbReference>
<dbReference type="GO" id="GO:0043138">
    <property type="term" value="F:3'-5' DNA helicase activity"/>
    <property type="evidence" value="ECO:0007669"/>
    <property type="project" value="TreeGrafter"/>
</dbReference>
<evidence type="ECO:0000256" key="2">
    <source>
        <dbReference type="ARBA" id="ARBA00022801"/>
    </source>
</evidence>
<sequence length="785" mass="90890">MGANQEWQEEQQRVNRVVGQIGKQIDTLQRQVGEIKAEVVDIRKNFWDDVTVNFDDAHEAAETYASMKQQAEVLSERERSHRHAKERLTTLGRLLQSPYFGRIDFAEAGEKTERIYLGIASLLDENGEDFLVYDWRAPISSLYYDYPPGPAQYEAPGGTITGTMELKRQYVIRDSCIRSMFDTGVTIGDELLQEVLGKQANTQMKSIVATIQKEQNRIIRNERSRLLIVQGAAGSGKTSAALQRVAYLLYRYRETLQAEQIVLFSPNPMFNSYVSTVLPELGEKNMQQTTFQEYLERRLGKAFHLEDTFTQMEYTLSAMNEPGYAARIEGIRYKASSDFMETIERYVSVLGKKGMLFKDIKFRGEVILSAEYIKEQFYALDSALRIPNRMKLLADRLLEELKERARLERTKPWVEDEIELLDKEAYLEAYNNLRKKKRYTEDTFDDFEREQKLLAKMVVQKHFKPLQKRVKRLRFLDMVAIYRQLFTDPQYITQFTPDDELPEHWVDICVQTTERLDRSVLAYEDATPYLYLQEQLEGFQTNTLVRHVFIDEAQDYSPFQFAFIKRLFPRSKVTALGDLNQAIYAHAVVNTGLSALSSLYEKEESEAFVLTRSYRSTRQIVEFTRGLIDGGEEIQPFNRDGNKPTVTQAADMTELTRNVADRIRMLQAAGHRTVAIICKTARESRDAYEALNASIPLRLIGKETSSYESGVLVIPSYLAKGVEFDAVIIYNGSKTQYERESERKLFYTACTRAMHELHIYFVEEMSPFIYRAPSETYTVIEKSYK</sequence>
<dbReference type="AlphaFoldDB" id="A0A0D1VVE5"/>
<feature type="domain" description="UvrD-like helicase ATP-binding" evidence="7">
    <location>
        <begin position="210"/>
        <end position="617"/>
    </location>
</feature>
<dbReference type="GO" id="GO:0005524">
    <property type="term" value="F:ATP binding"/>
    <property type="evidence" value="ECO:0007669"/>
    <property type="project" value="UniProtKB-UniRule"/>
</dbReference>
<evidence type="ECO:0000256" key="1">
    <source>
        <dbReference type="ARBA" id="ARBA00022741"/>
    </source>
</evidence>
<dbReference type="GeneID" id="42306085"/>
<dbReference type="InterPro" id="IPR027417">
    <property type="entry name" value="P-loop_NTPase"/>
</dbReference>
<proteinExistence type="predicted"/>
<feature type="binding site" evidence="5">
    <location>
        <begin position="231"/>
        <end position="238"/>
    </location>
    <ligand>
        <name>ATP</name>
        <dbReference type="ChEBI" id="CHEBI:30616"/>
    </ligand>
</feature>
<keyword evidence="6" id="KW-0175">Coiled coil</keyword>
<reference evidence="9 11" key="2">
    <citation type="submission" date="2016-10" db="EMBL/GenBank/DDBJ databases">
        <authorList>
            <person name="de Groot N.N."/>
        </authorList>
    </citation>
    <scope>NUCLEOTIDE SEQUENCE [LARGE SCALE GENOMIC DNA]</scope>
    <source>
        <strain evidence="9 11">DSM 2895</strain>
    </source>
</reference>
<keyword evidence="3 5" id="KW-0347">Helicase</keyword>
<dbReference type="OrthoDB" id="9787585at2"/>
<evidence type="ECO:0000313" key="8">
    <source>
        <dbReference type="EMBL" id="KON96255.1"/>
    </source>
</evidence>
<dbReference type="EMBL" id="LGUG01000004">
    <property type="protein sequence ID" value="KON96255.1"/>
    <property type="molecule type" value="Genomic_DNA"/>
</dbReference>
<evidence type="ECO:0000256" key="3">
    <source>
        <dbReference type="ARBA" id="ARBA00022806"/>
    </source>
</evidence>
<reference evidence="8 10" key="1">
    <citation type="submission" date="2015-07" db="EMBL/GenBank/DDBJ databases">
        <title>Fjat-14205 dsm 2895.</title>
        <authorList>
            <person name="Liu B."/>
            <person name="Wang J."/>
            <person name="Zhu Y."/>
            <person name="Liu G."/>
            <person name="Chen Q."/>
            <person name="Chen Z."/>
            <person name="Lan J."/>
            <person name="Che J."/>
            <person name="Ge C."/>
            <person name="Shi H."/>
            <person name="Pan Z."/>
            <person name="Liu X."/>
        </authorList>
    </citation>
    <scope>NUCLEOTIDE SEQUENCE [LARGE SCALE GENOMIC DNA]</scope>
    <source>
        <strain evidence="8 10">DSM 2895</strain>
    </source>
</reference>
<evidence type="ECO:0000256" key="6">
    <source>
        <dbReference type="SAM" id="Coils"/>
    </source>
</evidence>
<dbReference type="PATRIC" id="fig|47500.8.peg.4699"/>
<keyword evidence="1 5" id="KW-0547">Nucleotide-binding</keyword>
<dbReference type="Gene3D" id="3.40.50.300">
    <property type="entry name" value="P-loop containing nucleotide triphosphate hydrolases"/>
    <property type="match status" value="3"/>
</dbReference>
<evidence type="ECO:0000256" key="4">
    <source>
        <dbReference type="ARBA" id="ARBA00022840"/>
    </source>
</evidence>
<name>A0A0D1VVE5_ANEMI</name>
<keyword evidence="4 5" id="KW-0067">ATP-binding</keyword>
<evidence type="ECO:0000313" key="10">
    <source>
        <dbReference type="Proteomes" id="UP000037269"/>
    </source>
</evidence>
<dbReference type="InterPro" id="IPR027785">
    <property type="entry name" value="UvrD-like_helicase_C"/>
</dbReference>
<organism evidence="8 10">
    <name type="scientific">Aneurinibacillus migulanus</name>
    <name type="common">Bacillus migulanus</name>
    <dbReference type="NCBI Taxonomy" id="47500"/>
    <lineage>
        <taxon>Bacteria</taxon>
        <taxon>Bacillati</taxon>
        <taxon>Bacillota</taxon>
        <taxon>Bacilli</taxon>
        <taxon>Bacillales</taxon>
        <taxon>Paenibacillaceae</taxon>
        <taxon>Aneurinibacillus group</taxon>
        <taxon>Aneurinibacillus</taxon>
    </lineage>
</organism>
<protein>
    <submittedName>
        <fullName evidence="8 9">Helicase</fullName>
    </submittedName>
</protein>
<dbReference type="Pfam" id="PF00580">
    <property type="entry name" value="UvrD-helicase"/>
    <property type="match status" value="1"/>
</dbReference>
<keyword evidence="2 5" id="KW-0378">Hydrolase</keyword>
<dbReference type="InterPro" id="IPR000212">
    <property type="entry name" value="DNA_helicase_UvrD/REP"/>
</dbReference>
<evidence type="ECO:0000313" key="11">
    <source>
        <dbReference type="Proteomes" id="UP000182836"/>
    </source>
</evidence>
<gene>
    <name evidence="8" type="ORF">AF333_12975</name>
    <name evidence="9" type="ORF">SAMN04487909_107171</name>
</gene>
<dbReference type="PANTHER" id="PTHR11070">
    <property type="entry name" value="UVRD / RECB / PCRA DNA HELICASE FAMILY MEMBER"/>
    <property type="match status" value="1"/>
</dbReference>
<dbReference type="STRING" id="47500.AF333_12975"/>
<dbReference type="Proteomes" id="UP000182836">
    <property type="component" value="Unassembled WGS sequence"/>
</dbReference>
<dbReference type="GO" id="GO:0003677">
    <property type="term" value="F:DNA binding"/>
    <property type="evidence" value="ECO:0007669"/>
    <property type="project" value="InterPro"/>
</dbReference>
<keyword evidence="10" id="KW-1185">Reference proteome</keyword>
<evidence type="ECO:0000313" key="9">
    <source>
        <dbReference type="EMBL" id="SDI77354.1"/>
    </source>
</evidence>
<dbReference type="Pfam" id="PF13538">
    <property type="entry name" value="UvrD_C_2"/>
    <property type="match status" value="1"/>
</dbReference>
<dbReference type="GO" id="GO:0000725">
    <property type="term" value="P:recombinational repair"/>
    <property type="evidence" value="ECO:0007669"/>
    <property type="project" value="TreeGrafter"/>
</dbReference>
<accession>A0A0D1VVE5</accession>
<dbReference type="InterPro" id="IPR013986">
    <property type="entry name" value="DExx_box_DNA_helicase_dom_sf"/>
</dbReference>
<dbReference type="GO" id="GO:0016787">
    <property type="term" value="F:hydrolase activity"/>
    <property type="evidence" value="ECO:0007669"/>
    <property type="project" value="UniProtKB-UniRule"/>
</dbReference>
<dbReference type="InterPro" id="IPR048228">
    <property type="entry name" value="HelD_bacillota"/>
</dbReference>
<feature type="coiled-coil region" evidence="6">
    <location>
        <begin position="25"/>
        <end position="77"/>
    </location>
</feature>